<accession>A0A517VKV8</accession>
<feature type="transmembrane region" description="Helical" evidence="1">
    <location>
        <begin position="83"/>
        <end position="104"/>
    </location>
</feature>
<feature type="domain" description="FecR protein" evidence="2">
    <location>
        <begin position="150"/>
        <end position="243"/>
    </location>
</feature>
<dbReference type="PANTHER" id="PTHR30273:SF2">
    <property type="entry name" value="PROTEIN FECR"/>
    <property type="match status" value="1"/>
</dbReference>
<dbReference type="GO" id="GO:0016989">
    <property type="term" value="F:sigma factor antagonist activity"/>
    <property type="evidence" value="ECO:0007669"/>
    <property type="project" value="TreeGrafter"/>
</dbReference>
<evidence type="ECO:0000313" key="4">
    <source>
        <dbReference type="Proteomes" id="UP000316855"/>
    </source>
</evidence>
<dbReference type="AlphaFoldDB" id="A0A517VKV8"/>
<dbReference type="InterPro" id="IPR012373">
    <property type="entry name" value="Ferrdict_sens_TM"/>
</dbReference>
<keyword evidence="1" id="KW-0812">Transmembrane</keyword>
<sequence>MTQFNQSEERSILLNAMADNELTEEQERRLIELLQVDEEFRVEYVRFCQLLTQLRWQYDVEPDDLPTSEKQVSPVRPIRSKRGWWQVSLAVIMLLMVVVGWLDWNGSVEDAPIKIVGVSGRVGIVRNKQPPFWISPEEVIRNSQSLQPGDSVQTGRGSSATLQLSDQTRIRMQPKTEVVVYPQSTGGISVPSGSINANVTTQSPGNPLTFFLPNAEVQVLGTELELLSIPGQSEVAVLEGKVQVTRKSDGSKRFVSTGQFLPVFESRPLSVVDWPRPADEWSVDFENGLPVGWEGQQVRHALPNNSQGAVRSISVRQDMQTVQKIQSPQVPSGLFFWHDDSLLHLRFKIQPPGWFHIYLHARTYQNPQPVLTYCYVDLRLWQTQPGEWRTVSIPLSEFHLQTYTQDNPALGCIPLQITFSGESETDGFMIDRIWVTRANRSSPQIHNDVPSTNGMR</sequence>
<evidence type="ECO:0000256" key="1">
    <source>
        <dbReference type="SAM" id="Phobius"/>
    </source>
</evidence>
<dbReference type="Gene3D" id="2.60.120.1440">
    <property type="match status" value="1"/>
</dbReference>
<keyword evidence="4" id="KW-1185">Reference proteome</keyword>
<gene>
    <name evidence="3" type="ORF">Pan161_53280</name>
</gene>
<dbReference type="PANTHER" id="PTHR30273">
    <property type="entry name" value="PERIPLASMIC SIGNAL SENSOR AND SIGMA FACTOR ACTIVATOR FECR-RELATED"/>
    <property type="match status" value="1"/>
</dbReference>
<keyword evidence="1" id="KW-1133">Transmembrane helix</keyword>
<protein>
    <submittedName>
        <fullName evidence="3">FecR protein</fullName>
    </submittedName>
</protein>
<dbReference type="EMBL" id="CP036343">
    <property type="protein sequence ID" value="QDT93646.1"/>
    <property type="molecule type" value="Genomic_DNA"/>
</dbReference>
<dbReference type="InterPro" id="IPR006860">
    <property type="entry name" value="FecR"/>
</dbReference>
<keyword evidence="1" id="KW-0472">Membrane</keyword>
<evidence type="ECO:0000313" key="3">
    <source>
        <dbReference type="EMBL" id="QDT93646.1"/>
    </source>
</evidence>
<evidence type="ECO:0000259" key="2">
    <source>
        <dbReference type="Pfam" id="PF04773"/>
    </source>
</evidence>
<dbReference type="RefSeq" id="WP_145231628.1">
    <property type="nucleotide sequence ID" value="NZ_CP036343.1"/>
</dbReference>
<name>A0A517VKV8_9PLAN</name>
<dbReference type="OrthoDB" id="264985at2"/>
<reference evidence="3 4" key="1">
    <citation type="submission" date="2019-02" db="EMBL/GenBank/DDBJ databases">
        <title>Deep-cultivation of Planctomycetes and their phenomic and genomic characterization uncovers novel biology.</title>
        <authorList>
            <person name="Wiegand S."/>
            <person name="Jogler M."/>
            <person name="Boedeker C."/>
            <person name="Pinto D."/>
            <person name="Vollmers J."/>
            <person name="Rivas-Marin E."/>
            <person name="Kohn T."/>
            <person name="Peeters S.H."/>
            <person name="Heuer A."/>
            <person name="Rast P."/>
            <person name="Oberbeckmann S."/>
            <person name="Bunk B."/>
            <person name="Jeske O."/>
            <person name="Meyerdierks A."/>
            <person name="Storesund J.E."/>
            <person name="Kallscheuer N."/>
            <person name="Luecker S."/>
            <person name="Lage O.M."/>
            <person name="Pohl T."/>
            <person name="Merkel B.J."/>
            <person name="Hornburger P."/>
            <person name="Mueller R.-W."/>
            <person name="Bruemmer F."/>
            <person name="Labrenz M."/>
            <person name="Spormann A.M."/>
            <person name="Op den Camp H."/>
            <person name="Overmann J."/>
            <person name="Amann R."/>
            <person name="Jetten M.S.M."/>
            <person name="Mascher T."/>
            <person name="Medema M.H."/>
            <person name="Devos D.P."/>
            <person name="Kaster A.-K."/>
            <person name="Ovreas L."/>
            <person name="Rohde M."/>
            <person name="Galperin M.Y."/>
            <person name="Jogler C."/>
        </authorList>
    </citation>
    <scope>NUCLEOTIDE SEQUENCE [LARGE SCALE GENOMIC DNA]</scope>
    <source>
        <strain evidence="3 4">Pan161</strain>
    </source>
</reference>
<dbReference type="Pfam" id="PF04773">
    <property type="entry name" value="FecR"/>
    <property type="match status" value="1"/>
</dbReference>
<dbReference type="Proteomes" id="UP000316855">
    <property type="component" value="Chromosome"/>
</dbReference>
<organism evidence="3 4">
    <name type="scientific">Gimesia algae</name>
    <dbReference type="NCBI Taxonomy" id="2527971"/>
    <lineage>
        <taxon>Bacteria</taxon>
        <taxon>Pseudomonadati</taxon>
        <taxon>Planctomycetota</taxon>
        <taxon>Planctomycetia</taxon>
        <taxon>Planctomycetales</taxon>
        <taxon>Planctomycetaceae</taxon>
        <taxon>Gimesia</taxon>
    </lineage>
</organism>
<dbReference type="KEGG" id="gax:Pan161_53280"/>
<proteinExistence type="predicted"/>